<dbReference type="AlphaFoldDB" id="A0AAV4CC64"/>
<proteinExistence type="predicted"/>
<evidence type="ECO:0000256" key="1">
    <source>
        <dbReference type="SAM" id="SignalP"/>
    </source>
</evidence>
<gene>
    <name evidence="2" type="ORF">PoB_005543200</name>
</gene>
<accession>A0AAV4CC64</accession>
<keyword evidence="1" id="KW-0732">Signal</keyword>
<reference evidence="2 3" key="1">
    <citation type="journal article" date="2021" name="Elife">
        <title>Chloroplast acquisition without the gene transfer in kleptoplastic sea slugs, Plakobranchus ocellatus.</title>
        <authorList>
            <person name="Maeda T."/>
            <person name="Takahashi S."/>
            <person name="Yoshida T."/>
            <person name="Shimamura S."/>
            <person name="Takaki Y."/>
            <person name="Nagai Y."/>
            <person name="Toyoda A."/>
            <person name="Suzuki Y."/>
            <person name="Arimoto A."/>
            <person name="Ishii H."/>
            <person name="Satoh N."/>
            <person name="Nishiyama T."/>
            <person name="Hasebe M."/>
            <person name="Maruyama T."/>
            <person name="Minagawa J."/>
            <person name="Obokata J."/>
            <person name="Shigenobu S."/>
        </authorList>
    </citation>
    <scope>NUCLEOTIDE SEQUENCE [LARGE SCALE GENOMIC DNA]</scope>
</reference>
<name>A0AAV4CC64_9GAST</name>
<feature type="signal peptide" evidence="1">
    <location>
        <begin position="1"/>
        <end position="20"/>
    </location>
</feature>
<organism evidence="2 3">
    <name type="scientific">Plakobranchus ocellatus</name>
    <dbReference type="NCBI Taxonomy" id="259542"/>
    <lineage>
        <taxon>Eukaryota</taxon>
        <taxon>Metazoa</taxon>
        <taxon>Spiralia</taxon>
        <taxon>Lophotrochozoa</taxon>
        <taxon>Mollusca</taxon>
        <taxon>Gastropoda</taxon>
        <taxon>Heterobranchia</taxon>
        <taxon>Euthyneura</taxon>
        <taxon>Panpulmonata</taxon>
        <taxon>Sacoglossa</taxon>
        <taxon>Placobranchoidea</taxon>
        <taxon>Plakobranchidae</taxon>
        <taxon>Plakobranchus</taxon>
    </lineage>
</organism>
<dbReference type="Proteomes" id="UP000735302">
    <property type="component" value="Unassembled WGS sequence"/>
</dbReference>
<sequence length="393" mass="44294">MGSWKFLLIVFFIVVSKVISVTLENNVLSKFASHSKGYNFSNSSHFAFPQFDENVGDETLHSLTFRKTQTWTRLLQVAWEVMDYMFDLHEKDNGYNLVKVQTFLYIYTAELSTVIHKANISLSFPNQITKSIIFEANTLYSWDEVQRILSAALDIEMAINGVVVASSNADFVTLVLDTVATESIFKWRRFLHTTEWIALIVDPSSSHPELFRKISVPDFVTLIFIGENVGILELNVTQKSRTKPFDPDPPISLNLQTLFDSLQATDLSPSLHQRSRSLLNWSKLSKHLRKNAASFLLTQKSIMADMVIPAVFLEADLDKTSYTVTEGNTTTWKGFSVDVMTLLSEALGFTVLPFAVSDGGFYSLYGPSGNMLGVTGNFQHKKTHIFNDNVPLK</sequence>
<evidence type="ECO:0000313" key="2">
    <source>
        <dbReference type="EMBL" id="GFO28927.1"/>
    </source>
</evidence>
<comment type="caution">
    <text evidence="2">The sequence shown here is derived from an EMBL/GenBank/DDBJ whole genome shotgun (WGS) entry which is preliminary data.</text>
</comment>
<evidence type="ECO:0000313" key="3">
    <source>
        <dbReference type="Proteomes" id="UP000735302"/>
    </source>
</evidence>
<dbReference type="EMBL" id="BLXT01006100">
    <property type="protein sequence ID" value="GFO28927.1"/>
    <property type="molecule type" value="Genomic_DNA"/>
</dbReference>
<protein>
    <submittedName>
        <fullName evidence="2">Uncharacterized protein</fullName>
    </submittedName>
</protein>
<feature type="chain" id="PRO_5043808613" evidence="1">
    <location>
        <begin position="21"/>
        <end position="393"/>
    </location>
</feature>
<keyword evidence="3" id="KW-1185">Reference proteome</keyword>